<reference evidence="2" key="1">
    <citation type="journal article" date="2014" name="Int. J. Syst. Evol. Microbiol.">
        <title>Complete genome sequence of Corynebacterium casei LMG S-19264T (=DSM 44701T), isolated from a smear-ripened cheese.</title>
        <authorList>
            <consortium name="US DOE Joint Genome Institute (JGI-PGF)"/>
            <person name="Walter F."/>
            <person name="Albersmeier A."/>
            <person name="Kalinowski J."/>
            <person name="Ruckert C."/>
        </authorList>
    </citation>
    <scope>NUCLEOTIDE SEQUENCE</scope>
    <source>
        <strain evidence="2">CGMCC 1.12698</strain>
    </source>
</reference>
<evidence type="ECO:0000259" key="1">
    <source>
        <dbReference type="Pfam" id="PF02698"/>
    </source>
</evidence>
<dbReference type="GO" id="GO:0043164">
    <property type="term" value="P:Gram-negative-bacterium-type cell wall biogenesis"/>
    <property type="evidence" value="ECO:0007669"/>
    <property type="project" value="TreeGrafter"/>
</dbReference>
<dbReference type="PANTHER" id="PTHR30336">
    <property type="entry name" value="INNER MEMBRANE PROTEIN, PROBABLE PERMEASE"/>
    <property type="match status" value="1"/>
</dbReference>
<dbReference type="InterPro" id="IPR051599">
    <property type="entry name" value="Cell_Envelope_Assoc"/>
</dbReference>
<dbReference type="CDD" id="cd06259">
    <property type="entry name" value="YdcF-like"/>
    <property type="match status" value="1"/>
</dbReference>
<protein>
    <recommendedName>
        <fullName evidence="1">DUF218 domain-containing protein</fullName>
    </recommendedName>
</protein>
<sequence>MKKYLITLISLLILGLAYMISAHLYMHHVAKQLPTKEADYLIVLGAGIRGDEPSLSLKYRLDTASEYMKESPTTKVIVSGGKGNSHAYSEAEVMEKYLVSNGISAERIIQEDKATNTQENISFSKELLPDDATNIVLVSSNYHVARAKLLAERQGLAVETLASATPNSVIVQLHAREYVALVKSFFLD</sequence>
<dbReference type="GO" id="GO:0005886">
    <property type="term" value="C:plasma membrane"/>
    <property type="evidence" value="ECO:0007669"/>
    <property type="project" value="TreeGrafter"/>
</dbReference>
<dbReference type="GO" id="GO:0000270">
    <property type="term" value="P:peptidoglycan metabolic process"/>
    <property type="evidence" value="ECO:0007669"/>
    <property type="project" value="TreeGrafter"/>
</dbReference>
<dbReference type="InterPro" id="IPR003848">
    <property type="entry name" value="DUF218"/>
</dbReference>
<feature type="domain" description="DUF218" evidence="1">
    <location>
        <begin position="39"/>
        <end position="178"/>
    </location>
</feature>
<accession>A0A917ATE7</accession>
<dbReference type="Pfam" id="PF02698">
    <property type="entry name" value="DUF218"/>
    <property type="match status" value="1"/>
</dbReference>
<gene>
    <name evidence="2" type="ORF">GCM10007140_23770</name>
</gene>
<keyword evidence="3" id="KW-1185">Reference proteome</keyword>
<dbReference type="AlphaFoldDB" id="A0A917ATE7"/>
<evidence type="ECO:0000313" key="2">
    <source>
        <dbReference type="EMBL" id="GGE73152.1"/>
    </source>
</evidence>
<dbReference type="InterPro" id="IPR014729">
    <property type="entry name" value="Rossmann-like_a/b/a_fold"/>
</dbReference>
<reference evidence="2" key="2">
    <citation type="submission" date="2020-09" db="EMBL/GenBank/DDBJ databases">
        <authorList>
            <person name="Sun Q."/>
            <person name="Zhou Y."/>
        </authorList>
    </citation>
    <scope>NUCLEOTIDE SEQUENCE</scope>
    <source>
        <strain evidence="2">CGMCC 1.12698</strain>
    </source>
</reference>
<evidence type="ECO:0000313" key="3">
    <source>
        <dbReference type="Proteomes" id="UP000605259"/>
    </source>
</evidence>
<comment type="caution">
    <text evidence="2">The sequence shown here is derived from an EMBL/GenBank/DDBJ whole genome shotgun (WGS) entry which is preliminary data.</text>
</comment>
<dbReference type="RefSeq" id="WP_188388548.1">
    <property type="nucleotide sequence ID" value="NZ_BMFK01000001.1"/>
</dbReference>
<organism evidence="2 3">
    <name type="scientific">Priestia taiwanensis</name>
    <dbReference type="NCBI Taxonomy" id="1347902"/>
    <lineage>
        <taxon>Bacteria</taxon>
        <taxon>Bacillati</taxon>
        <taxon>Bacillota</taxon>
        <taxon>Bacilli</taxon>
        <taxon>Bacillales</taxon>
        <taxon>Bacillaceae</taxon>
        <taxon>Priestia</taxon>
    </lineage>
</organism>
<dbReference type="PANTHER" id="PTHR30336:SF4">
    <property type="entry name" value="ENVELOPE BIOGENESIS FACTOR ELYC"/>
    <property type="match status" value="1"/>
</dbReference>
<proteinExistence type="predicted"/>
<dbReference type="Gene3D" id="3.40.50.620">
    <property type="entry name" value="HUPs"/>
    <property type="match status" value="1"/>
</dbReference>
<dbReference type="EMBL" id="BMFK01000001">
    <property type="protein sequence ID" value="GGE73152.1"/>
    <property type="molecule type" value="Genomic_DNA"/>
</dbReference>
<name>A0A917ATE7_9BACI</name>
<dbReference type="Proteomes" id="UP000605259">
    <property type="component" value="Unassembled WGS sequence"/>
</dbReference>